<keyword evidence="1" id="KW-0472">Membrane</keyword>
<feature type="transmembrane region" description="Helical" evidence="1">
    <location>
        <begin position="44"/>
        <end position="61"/>
    </location>
</feature>
<dbReference type="Proteomes" id="UP001146067">
    <property type="component" value="Unassembled WGS sequence"/>
</dbReference>
<gene>
    <name evidence="2" type="ORF">O1R50_11590</name>
</gene>
<reference evidence="2" key="1">
    <citation type="submission" date="2022-12" db="EMBL/GenBank/DDBJ databases">
        <title>Gycomyces niveus sp.nov.,a novel actinomycete isolated from soil in Shouguan.</title>
        <authorList>
            <person name="Yang X."/>
        </authorList>
    </citation>
    <scope>NUCLEOTIDE SEQUENCE</scope>
    <source>
        <strain evidence="2">NEAU-A15</strain>
    </source>
</reference>
<dbReference type="EMBL" id="JAPZVP010000008">
    <property type="protein sequence ID" value="MDA1360270.1"/>
    <property type="molecule type" value="Genomic_DNA"/>
</dbReference>
<accession>A0A9X3PBF1</accession>
<proteinExistence type="predicted"/>
<evidence type="ECO:0000256" key="1">
    <source>
        <dbReference type="SAM" id="Phobius"/>
    </source>
</evidence>
<keyword evidence="3" id="KW-1185">Reference proteome</keyword>
<feature type="transmembrane region" description="Helical" evidence="1">
    <location>
        <begin position="21"/>
        <end position="38"/>
    </location>
</feature>
<keyword evidence="1" id="KW-1133">Transmembrane helix</keyword>
<sequence>MEASIKAGGRYRTLVACGRTAIAMIVVSVALAVLSIEFQPLGKFAAFGILASIPFTISSAIQVKMLQQDLTGDFRYRKYTLSESDAIVLFNRVYRSAIKRIFLLGRDS</sequence>
<evidence type="ECO:0000313" key="3">
    <source>
        <dbReference type="Proteomes" id="UP001146067"/>
    </source>
</evidence>
<dbReference type="RefSeq" id="WP_270110184.1">
    <property type="nucleotide sequence ID" value="NZ_JAPZVP010000008.1"/>
</dbReference>
<evidence type="ECO:0000313" key="2">
    <source>
        <dbReference type="EMBL" id="MDA1360270.1"/>
    </source>
</evidence>
<protein>
    <submittedName>
        <fullName evidence="2">Uncharacterized protein</fullName>
    </submittedName>
</protein>
<comment type="caution">
    <text evidence="2">The sequence shown here is derived from an EMBL/GenBank/DDBJ whole genome shotgun (WGS) entry which is preliminary data.</text>
</comment>
<keyword evidence="1" id="KW-0812">Transmembrane</keyword>
<organism evidence="2 3">
    <name type="scientific">Glycomyces luteolus</name>
    <dbReference type="NCBI Taxonomy" id="2670330"/>
    <lineage>
        <taxon>Bacteria</taxon>
        <taxon>Bacillati</taxon>
        <taxon>Actinomycetota</taxon>
        <taxon>Actinomycetes</taxon>
        <taxon>Glycomycetales</taxon>
        <taxon>Glycomycetaceae</taxon>
        <taxon>Glycomyces</taxon>
    </lineage>
</organism>
<dbReference type="AlphaFoldDB" id="A0A9X3PBF1"/>
<name>A0A9X3PBF1_9ACTN</name>